<dbReference type="Pfam" id="PF01055">
    <property type="entry name" value="Glyco_hydro_31_2nd"/>
    <property type="match status" value="1"/>
</dbReference>
<comment type="similarity">
    <text evidence="1 2">Belongs to the glycosyl hydrolase 31 family.</text>
</comment>
<accession>A0A0M0JVI8</accession>
<name>A0A0M0JVI8_9EUKA</name>
<dbReference type="Proteomes" id="UP000037460">
    <property type="component" value="Unassembled WGS sequence"/>
</dbReference>
<dbReference type="InterPro" id="IPR000322">
    <property type="entry name" value="Glyco_hydro_31_TIM"/>
</dbReference>
<comment type="caution">
    <text evidence="7">The sequence shown here is derived from an EMBL/GenBank/DDBJ whole genome shotgun (WGS) entry which is preliminary data.</text>
</comment>
<evidence type="ECO:0000313" key="8">
    <source>
        <dbReference type="Proteomes" id="UP000037460"/>
    </source>
</evidence>
<feature type="region of interest" description="Disordered" evidence="3">
    <location>
        <begin position="175"/>
        <end position="197"/>
    </location>
</feature>
<gene>
    <name evidence="7" type="ORF">Ctob_012829</name>
</gene>
<dbReference type="InterPro" id="IPR003582">
    <property type="entry name" value="ShKT_dom"/>
</dbReference>
<feature type="domain" description="ShKT" evidence="5">
    <location>
        <begin position="314"/>
        <end position="344"/>
    </location>
</feature>
<keyword evidence="2" id="KW-0378">Hydrolase</keyword>
<evidence type="ECO:0000313" key="7">
    <source>
        <dbReference type="EMBL" id="KOO30138.1"/>
    </source>
</evidence>
<evidence type="ECO:0000259" key="5">
    <source>
        <dbReference type="Pfam" id="PF01549"/>
    </source>
</evidence>
<dbReference type="GO" id="GO:0005975">
    <property type="term" value="P:carbohydrate metabolic process"/>
    <property type="evidence" value="ECO:0007669"/>
    <property type="project" value="InterPro"/>
</dbReference>
<dbReference type="GO" id="GO:0006491">
    <property type="term" value="P:N-glycan processing"/>
    <property type="evidence" value="ECO:0007669"/>
    <property type="project" value="TreeGrafter"/>
</dbReference>
<keyword evidence="2" id="KW-0326">Glycosidase</keyword>
<dbReference type="GO" id="GO:0090599">
    <property type="term" value="F:alpha-glucosidase activity"/>
    <property type="evidence" value="ECO:0007669"/>
    <property type="project" value="TreeGrafter"/>
</dbReference>
<feature type="domain" description="Glycosyl hydrolase family 31 C-terminal" evidence="6">
    <location>
        <begin position="736"/>
        <end position="825"/>
    </location>
</feature>
<evidence type="ECO:0000259" key="4">
    <source>
        <dbReference type="Pfam" id="PF01055"/>
    </source>
</evidence>
<organism evidence="7 8">
    <name type="scientific">Chrysochromulina tobinii</name>
    <dbReference type="NCBI Taxonomy" id="1460289"/>
    <lineage>
        <taxon>Eukaryota</taxon>
        <taxon>Haptista</taxon>
        <taxon>Haptophyta</taxon>
        <taxon>Prymnesiophyceae</taxon>
        <taxon>Prymnesiales</taxon>
        <taxon>Chrysochromulinaceae</taxon>
        <taxon>Chrysochromulina</taxon>
    </lineage>
</organism>
<dbReference type="SUPFAM" id="SSF51445">
    <property type="entry name" value="(Trans)glycosidases"/>
    <property type="match status" value="1"/>
</dbReference>
<dbReference type="Gene3D" id="3.20.20.80">
    <property type="entry name" value="Glycosidases"/>
    <property type="match status" value="1"/>
</dbReference>
<dbReference type="InterPro" id="IPR048395">
    <property type="entry name" value="Glyco_hydro_31_C"/>
</dbReference>
<evidence type="ECO:0000256" key="1">
    <source>
        <dbReference type="ARBA" id="ARBA00007806"/>
    </source>
</evidence>
<feature type="domain" description="Glycoside hydrolase family 31 TIM barrel" evidence="4">
    <location>
        <begin position="384"/>
        <end position="725"/>
    </location>
</feature>
<reference evidence="8" key="1">
    <citation type="journal article" date="2015" name="PLoS Genet.">
        <title>Genome Sequence and Transcriptome Analyses of Chrysochromulina tobin: Metabolic Tools for Enhanced Algal Fitness in the Prominent Order Prymnesiales (Haptophyceae).</title>
        <authorList>
            <person name="Hovde B.T."/>
            <person name="Deodato C.R."/>
            <person name="Hunsperger H.M."/>
            <person name="Ryken S.A."/>
            <person name="Yost W."/>
            <person name="Jha R.K."/>
            <person name="Patterson J."/>
            <person name="Monnat R.J. Jr."/>
            <person name="Barlow S.B."/>
            <person name="Starkenburg S.R."/>
            <person name="Cattolico R.A."/>
        </authorList>
    </citation>
    <scope>NUCLEOTIDE SEQUENCE</scope>
    <source>
        <strain evidence="8">CCMP291</strain>
    </source>
</reference>
<dbReference type="EMBL" id="JWZX01002283">
    <property type="protein sequence ID" value="KOO30138.1"/>
    <property type="molecule type" value="Genomic_DNA"/>
</dbReference>
<protein>
    <submittedName>
        <fullName evidence="7">Glycosyl family 31</fullName>
    </submittedName>
</protein>
<dbReference type="OrthoDB" id="1334205at2759"/>
<keyword evidence="8" id="KW-1185">Reference proteome</keyword>
<dbReference type="PANTHER" id="PTHR22762:SF89">
    <property type="entry name" value="ALPHA-XYLOSIDASE"/>
    <property type="match status" value="1"/>
</dbReference>
<evidence type="ECO:0000259" key="6">
    <source>
        <dbReference type="Pfam" id="PF21365"/>
    </source>
</evidence>
<proteinExistence type="inferred from homology"/>
<dbReference type="CDD" id="cd06595">
    <property type="entry name" value="GH31_u1"/>
    <property type="match status" value="1"/>
</dbReference>
<dbReference type="Pfam" id="PF21365">
    <property type="entry name" value="Glyco_hydro_31_3rd"/>
    <property type="match status" value="1"/>
</dbReference>
<dbReference type="PANTHER" id="PTHR22762">
    <property type="entry name" value="ALPHA-GLUCOSIDASE"/>
    <property type="match status" value="1"/>
</dbReference>
<dbReference type="Pfam" id="PF01549">
    <property type="entry name" value="ShK"/>
    <property type="match status" value="1"/>
</dbReference>
<sequence>MKLRHVKALFGGACLCVIVLLWNVFYIFSAANEEDINKLPLLQQRRSVSARARILSLRHRPQRGAVVGAVPSLNSSKCSSMPPRPPPSLLADHHALIAVGGRCRFTVLSSRTVRIEHVLTADSYDDRASTAIVNRRMQAAPEYQARMGPCTLLSGALRCLIIETAHLRLELAAPPNASSLKPRPEGGFRAEWSPPRPSADSLRVRIRMGVGVEAPDVAWTEWWPGKPNPGLLPGTIRTLDKTHGSTELRCSALPESQGAGQADDAHCEMGLVSRDGWALLDDSERARLDAGPWPWAAPRDLKSYAAELSSRAGDGDARCAQWAGSGECTRNMAFMQSTCKAACERAAARAAMNAERSIDWYLFGAGLDFRAALRDLAALSGAQPVPPRYAFGTWFSRWWPWADFEAQSLLREFEAQSIPLDVLITDMDWHPTCYRRTYGTESEKRMDASGNWPCWSGFSWDKKYYATPDEFLAYCKALGIHNGLNLHFQSGVQQEEDAWPAFRSAMGLPASASFAPFDPLNQTYSAHFHTHVLAPLERQGVDFWWLDWQQGEGLFAASATPETNPTWWLNYVYGTQPDGRERVEGAVLGNDESAGTASAAAPKRRRRLIMHRYGGLGNQRYPIGFTGDVAALWESLAFQPAFTAAAANVNFGYWSHDIGGFYEPCEGELFVRWVQFGAFSPIVRIHGFRSAAIEKRPWHYPPRYLEPIRRALQQRLELLPHLYTAARHAHDGGPSPIRPLYHEWPHEAAAYSHANQYVFGAGMLVAPVTNRTLPSWPLARVRFWVPPEGLWAQLHSGALLGGPTALEQAFAIDEVPVLIQAGALIFGTATPSVEWAHCAQLVGGAGWLGRAQQLPLCPQVSLWLGDASWRRERRVDAAAAVGSTAAAGVGGSAAMYEDDGWSEAYTGDCD</sequence>
<dbReference type="SUPFAM" id="SSF51011">
    <property type="entry name" value="Glycosyl hydrolase domain"/>
    <property type="match status" value="1"/>
</dbReference>
<dbReference type="InterPro" id="IPR017853">
    <property type="entry name" value="GH"/>
</dbReference>
<evidence type="ECO:0000256" key="3">
    <source>
        <dbReference type="SAM" id="MobiDB-lite"/>
    </source>
</evidence>
<dbReference type="AlphaFoldDB" id="A0A0M0JVI8"/>
<evidence type="ECO:0000256" key="2">
    <source>
        <dbReference type="RuleBase" id="RU361185"/>
    </source>
</evidence>